<reference evidence="2 3" key="1">
    <citation type="journal article" date="2014" name="Nat. Commun.">
        <title>Klebsormidium flaccidum genome reveals primary factors for plant terrestrial adaptation.</title>
        <authorList>
            <person name="Hori K."/>
            <person name="Maruyama F."/>
            <person name="Fujisawa T."/>
            <person name="Togashi T."/>
            <person name="Yamamoto N."/>
            <person name="Seo M."/>
            <person name="Sato S."/>
            <person name="Yamada T."/>
            <person name="Mori H."/>
            <person name="Tajima N."/>
            <person name="Moriyama T."/>
            <person name="Ikeuchi M."/>
            <person name="Watanabe M."/>
            <person name="Wada H."/>
            <person name="Kobayashi K."/>
            <person name="Saito M."/>
            <person name="Masuda T."/>
            <person name="Sasaki-Sekimoto Y."/>
            <person name="Mashiguchi K."/>
            <person name="Awai K."/>
            <person name="Shimojima M."/>
            <person name="Masuda S."/>
            <person name="Iwai M."/>
            <person name="Nobusawa T."/>
            <person name="Narise T."/>
            <person name="Kondo S."/>
            <person name="Saito H."/>
            <person name="Sato R."/>
            <person name="Murakawa M."/>
            <person name="Ihara Y."/>
            <person name="Oshima-Yamada Y."/>
            <person name="Ohtaka K."/>
            <person name="Satoh M."/>
            <person name="Sonobe K."/>
            <person name="Ishii M."/>
            <person name="Ohtani R."/>
            <person name="Kanamori-Sato M."/>
            <person name="Honoki R."/>
            <person name="Miyazaki D."/>
            <person name="Mochizuki H."/>
            <person name="Umetsu J."/>
            <person name="Higashi K."/>
            <person name="Shibata D."/>
            <person name="Kamiya Y."/>
            <person name="Sato N."/>
            <person name="Nakamura Y."/>
            <person name="Tabata S."/>
            <person name="Ida S."/>
            <person name="Kurokawa K."/>
            <person name="Ohta H."/>
        </authorList>
    </citation>
    <scope>NUCLEOTIDE SEQUENCE [LARGE SCALE GENOMIC DNA]</scope>
    <source>
        <strain evidence="2 3">NIES-2285</strain>
    </source>
</reference>
<dbReference type="AlphaFoldDB" id="A0A1Y1IS05"/>
<keyword evidence="3" id="KW-1185">Reference proteome</keyword>
<evidence type="ECO:0000313" key="2">
    <source>
        <dbReference type="EMBL" id="GAQ93463.1"/>
    </source>
</evidence>
<feature type="region of interest" description="Disordered" evidence="1">
    <location>
        <begin position="1"/>
        <end position="46"/>
    </location>
</feature>
<evidence type="ECO:0000313" key="3">
    <source>
        <dbReference type="Proteomes" id="UP000054558"/>
    </source>
</evidence>
<feature type="compositionally biased region" description="Basic and acidic residues" evidence="1">
    <location>
        <begin position="31"/>
        <end position="46"/>
    </location>
</feature>
<feature type="region of interest" description="Disordered" evidence="1">
    <location>
        <begin position="531"/>
        <end position="554"/>
    </location>
</feature>
<feature type="region of interest" description="Disordered" evidence="1">
    <location>
        <begin position="760"/>
        <end position="809"/>
    </location>
</feature>
<feature type="region of interest" description="Disordered" evidence="1">
    <location>
        <begin position="298"/>
        <end position="333"/>
    </location>
</feature>
<name>A0A1Y1IS05_KLENI</name>
<feature type="compositionally biased region" description="Polar residues" evidence="1">
    <location>
        <begin position="303"/>
        <end position="321"/>
    </location>
</feature>
<evidence type="ECO:0000256" key="1">
    <source>
        <dbReference type="SAM" id="MobiDB-lite"/>
    </source>
</evidence>
<proteinExistence type="predicted"/>
<dbReference type="OrthoDB" id="6071571at2759"/>
<gene>
    <name evidence="2" type="ORF">KFL_015500010</name>
</gene>
<feature type="non-terminal residue" evidence="2">
    <location>
        <position position="809"/>
    </location>
</feature>
<organism evidence="2 3">
    <name type="scientific">Klebsormidium nitens</name>
    <name type="common">Green alga</name>
    <name type="synonym">Ulothrix nitens</name>
    <dbReference type="NCBI Taxonomy" id="105231"/>
    <lineage>
        <taxon>Eukaryota</taxon>
        <taxon>Viridiplantae</taxon>
        <taxon>Streptophyta</taxon>
        <taxon>Klebsormidiophyceae</taxon>
        <taxon>Klebsormidiales</taxon>
        <taxon>Klebsormidiaceae</taxon>
        <taxon>Klebsormidium</taxon>
    </lineage>
</organism>
<protein>
    <submittedName>
        <fullName evidence="2">Uncharacterized protein</fullName>
    </submittedName>
</protein>
<feature type="region of interest" description="Disordered" evidence="1">
    <location>
        <begin position="394"/>
        <end position="414"/>
    </location>
</feature>
<accession>A0A1Y1IS05</accession>
<feature type="compositionally biased region" description="Low complexity" evidence="1">
    <location>
        <begin position="764"/>
        <end position="786"/>
    </location>
</feature>
<sequence length="809" mass="88969">MSGPQSGGYDLRSRRIPPRQEEVSLLDESGSEDRIEVDQSSHGFREESLGPFQSLFFEGLDDMDSTFRPGGVVFTGDPASPSLQSLRQAWRAKEVELKLKPRSDELLNDNDRFHLAVGLLGGGARERAFHLESTMEVELLAANAPARAQFATRTRAWQLECELWDGKTETERGDTVRPVRPVALAFEKLYFQPMERFWAMLEELHPERSSAKISEYNLFTQNKGESLANMFQRMKFLMVTLNQPEQKSVFKLLDCLKAKHMASEVESHLNHLHLDPNLWTVDQVSNIALQIERGRSEKELWTGKSSHSDTVSNKFGSTSSGELAPNFAKEKPQVKHARSAKKATEANFASMSAADKQAAYEDWQAKQSGCDGPADAYTGEIIELNEPLVPALATGTEKKRRSSETQQLKGVQGNMPLSFLPYDATSTERLRGGKDLEYDPFQVSADQGESETAGLPKALEKVPGAGGDSELPQSFEELATTDPRYQGKADYELPTSQVVKNPVPEDEIPGENFVTDLFGVQKPLYGYRNAASRDGLTSDRSDSEAQSGLDTLGKVPDTLLTGPFAHAELEGDVTADMELGGRQGRHGTVDPFAEPPVIIEGGELLGEYRDIAPEAWPPAVRANYHTVEVQALLGGPVTDDVRDAVRALGDNERLGITQNRVFCLGWSVECSPGARDQVILDQADRWSQSWLWKHLAWALRNCEMAGFRTMRDIFVCPADSALASARRLVAEREKRAVEPARAEMTWRAAIPRAVAALQPPRVPGPAAATTPAPVTTPVTPPGFTTPKAAPLQNPAVTTGGDQRVQPELP</sequence>
<dbReference type="EMBL" id="DF238499">
    <property type="protein sequence ID" value="GAQ93463.1"/>
    <property type="molecule type" value="Genomic_DNA"/>
</dbReference>
<dbReference type="Proteomes" id="UP000054558">
    <property type="component" value="Unassembled WGS sequence"/>
</dbReference>